<feature type="transmembrane region" description="Helical" evidence="12">
    <location>
        <begin position="129"/>
        <end position="147"/>
    </location>
</feature>
<protein>
    <recommendedName>
        <fullName evidence="10">Sensory/regulatory protein RpfC</fullName>
        <ecNumber evidence="2">2.7.13.3</ecNumber>
    </recommendedName>
</protein>
<evidence type="ECO:0000256" key="12">
    <source>
        <dbReference type="SAM" id="Phobius"/>
    </source>
</evidence>
<accession>A0A7S7SKR7</accession>
<keyword evidence="4" id="KW-0808">Transferase</keyword>
<dbReference type="InterPro" id="IPR036097">
    <property type="entry name" value="HisK_dim/P_sf"/>
</dbReference>
<evidence type="ECO:0000256" key="1">
    <source>
        <dbReference type="ARBA" id="ARBA00000085"/>
    </source>
</evidence>
<dbReference type="SMART" id="SM00387">
    <property type="entry name" value="HATPase_c"/>
    <property type="match status" value="1"/>
</dbReference>
<evidence type="ECO:0000256" key="8">
    <source>
        <dbReference type="ARBA" id="ARBA00023012"/>
    </source>
</evidence>
<comment type="catalytic activity">
    <reaction evidence="1">
        <text>ATP + protein L-histidine = ADP + protein N-phospho-L-histidine.</text>
        <dbReference type="EC" id="2.7.13.3"/>
    </reaction>
</comment>
<dbReference type="GO" id="GO:0005524">
    <property type="term" value="F:ATP binding"/>
    <property type="evidence" value="ECO:0007669"/>
    <property type="project" value="UniProtKB-KW"/>
</dbReference>
<organism evidence="14 15">
    <name type="scientific">Paludibaculum fermentans</name>
    <dbReference type="NCBI Taxonomy" id="1473598"/>
    <lineage>
        <taxon>Bacteria</taxon>
        <taxon>Pseudomonadati</taxon>
        <taxon>Acidobacteriota</taxon>
        <taxon>Terriglobia</taxon>
        <taxon>Bryobacterales</taxon>
        <taxon>Bryobacteraceae</taxon>
        <taxon>Paludibaculum</taxon>
    </lineage>
</organism>
<evidence type="ECO:0000313" key="15">
    <source>
        <dbReference type="Proteomes" id="UP000593892"/>
    </source>
</evidence>
<dbReference type="FunFam" id="3.30.565.10:FF:000010">
    <property type="entry name" value="Sensor histidine kinase RcsC"/>
    <property type="match status" value="1"/>
</dbReference>
<dbReference type="PROSITE" id="PS50109">
    <property type="entry name" value="HIS_KIN"/>
    <property type="match status" value="1"/>
</dbReference>
<dbReference type="SUPFAM" id="SSF55874">
    <property type="entry name" value="ATPase domain of HSP90 chaperone/DNA topoisomerase II/histidine kinase"/>
    <property type="match status" value="1"/>
</dbReference>
<dbReference type="InterPro" id="IPR036890">
    <property type="entry name" value="HATPase_C_sf"/>
</dbReference>
<evidence type="ECO:0000256" key="9">
    <source>
        <dbReference type="ARBA" id="ARBA00064003"/>
    </source>
</evidence>
<proteinExistence type="predicted"/>
<feature type="coiled-coil region" evidence="11">
    <location>
        <begin position="185"/>
        <end position="215"/>
    </location>
</feature>
<dbReference type="SMART" id="SM00388">
    <property type="entry name" value="HisKA"/>
    <property type="match status" value="1"/>
</dbReference>
<keyword evidence="7" id="KW-0067">ATP-binding</keyword>
<feature type="transmembrane region" description="Helical" evidence="12">
    <location>
        <begin position="74"/>
        <end position="95"/>
    </location>
</feature>
<dbReference type="Proteomes" id="UP000593892">
    <property type="component" value="Chromosome"/>
</dbReference>
<evidence type="ECO:0000256" key="5">
    <source>
        <dbReference type="ARBA" id="ARBA00022741"/>
    </source>
</evidence>
<name>A0A7S7SKR7_PALFE</name>
<dbReference type="AlphaFoldDB" id="A0A7S7SKR7"/>
<dbReference type="KEGG" id="pfer:IRI77_34030"/>
<feature type="transmembrane region" description="Helical" evidence="12">
    <location>
        <begin position="107"/>
        <end position="124"/>
    </location>
</feature>
<sequence length="456" mass="49993">MELRADQDLAHRSRVSSVAQVFCVALLGLGGDYYRDLPVSFSLLAVWMLAFMLMRIRLTLRRPDATASYSEFQLLLQANVVGTACGWGAFFGLAVYSYPVGSWNSNFALLMMLGIGSGSIATLISHYDLLRLNLVAYSLPVILMLVLDSGQRGIVLACGILAYSLFMIWQGRNLNRCYWAGLHDHALLKVKVQELEQARLEAERANRAKSEFLANMSHELRTPMNGILGMTGLTLDTELTADQRDYLEMVQTSGNALLRLLNEVLDLSRIEAGHLELFEDAFELPVLVDEVRRMFAVQAHQRGLEFHFKIGPDVPRMLIGDAGRLRQVLINLIGNALKFTAQGGIFVDVVMTDADGQTAADALTVEFSVRDTGLGIPLEMQDAVFRSFVQVDGSLRRQHGGAGLGLAICSKLVELMGGTITLDSTPQTGSTFRFSAKLRRVASGAAEASVQMPISA</sequence>
<keyword evidence="12" id="KW-0472">Membrane</keyword>
<dbReference type="Pfam" id="PF00512">
    <property type="entry name" value="HisKA"/>
    <property type="match status" value="1"/>
</dbReference>
<keyword evidence="12" id="KW-1133">Transmembrane helix</keyword>
<keyword evidence="12" id="KW-0812">Transmembrane</keyword>
<dbReference type="EC" id="2.7.13.3" evidence="2"/>
<dbReference type="Gene3D" id="1.10.287.130">
    <property type="match status" value="1"/>
</dbReference>
<dbReference type="InterPro" id="IPR003661">
    <property type="entry name" value="HisK_dim/P_dom"/>
</dbReference>
<dbReference type="PANTHER" id="PTHR45339">
    <property type="entry name" value="HYBRID SIGNAL TRANSDUCTION HISTIDINE KINASE J"/>
    <property type="match status" value="1"/>
</dbReference>
<evidence type="ECO:0000256" key="7">
    <source>
        <dbReference type="ARBA" id="ARBA00022840"/>
    </source>
</evidence>
<dbReference type="RefSeq" id="WP_194449378.1">
    <property type="nucleotide sequence ID" value="NZ_CP063849.1"/>
</dbReference>
<dbReference type="EMBL" id="CP063849">
    <property type="protein sequence ID" value="QOY87711.1"/>
    <property type="molecule type" value="Genomic_DNA"/>
</dbReference>
<keyword evidence="8" id="KW-0902">Two-component regulatory system</keyword>
<evidence type="ECO:0000256" key="4">
    <source>
        <dbReference type="ARBA" id="ARBA00022679"/>
    </source>
</evidence>
<feature type="transmembrane region" description="Helical" evidence="12">
    <location>
        <begin position="153"/>
        <end position="169"/>
    </location>
</feature>
<feature type="domain" description="Histidine kinase" evidence="13">
    <location>
        <begin position="215"/>
        <end position="440"/>
    </location>
</feature>
<dbReference type="InterPro" id="IPR005467">
    <property type="entry name" value="His_kinase_dom"/>
</dbReference>
<comment type="subunit">
    <text evidence="9">At low DSF concentrations, interacts with RpfF.</text>
</comment>
<dbReference type="PANTHER" id="PTHR45339:SF6">
    <property type="entry name" value="SENSORY HISTIDINE PROTEIN KINASE"/>
    <property type="match status" value="1"/>
</dbReference>
<dbReference type="CDD" id="cd00082">
    <property type="entry name" value="HisKA"/>
    <property type="match status" value="1"/>
</dbReference>
<dbReference type="FunFam" id="1.10.287.130:FF:000002">
    <property type="entry name" value="Two-component osmosensing histidine kinase"/>
    <property type="match status" value="1"/>
</dbReference>
<evidence type="ECO:0000256" key="2">
    <source>
        <dbReference type="ARBA" id="ARBA00012438"/>
    </source>
</evidence>
<feature type="transmembrane region" description="Helical" evidence="12">
    <location>
        <begin position="37"/>
        <end position="54"/>
    </location>
</feature>
<keyword evidence="5" id="KW-0547">Nucleotide-binding</keyword>
<dbReference type="InterPro" id="IPR004358">
    <property type="entry name" value="Sig_transdc_His_kin-like_C"/>
</dbReference>
<dbReference type="CDD" id="cd16922">
    <property type="entry name" value="HATPase_EvgS-ArcB-TorS-like"/>
    <property type="match status" value="1"/>
</dbReference>
<dbReference type="Gene3D" id="3.30.565.10">
    <property type="entry name" value="Histidine kinase-like ATPase, C-terminal domain"/>
    <property type="match status" value="1"/>
</dbReference>
<reference evidence="14 15" key="1">
    <citation type="submission" date="2020-10" db="EMBL/GenBank/DDBJ databases">
        <title>Complete genome sequence of Paludibaculum fermentans P105T, a facultatively anaerobic acidobacterium capable of dissimilatory Fe(III) reduction.</title>
        <authorList>
            <person name="Dedysh S.N."/>
            <person name="Beletsky A.V."/>
            <person name="Kulichevskaya I.S."/>
            <person name="Mardanov A.V."/>
            <person name="Ravin N.V."/>
        </authorList>
    </citation>
    <scope>NUCLEOTIDE SEQUENCE [LARGE SCALE GENOMIC DNA]</scope>
    <source>
        <strain evidence="14 15">P105</strain>
    </source>
</reference>
<evidence type="ECO:0000313" key="14">
    <source>
        <dbReference type="EMBL" id="QOY87711.1"/>
    </source>
</evidence>
<keyword evidence="3" id="KW-0597">Phosphoprotein</keyword>
<keyword evidence="11" id="KW-0175">Coiled coil</keyword>
<keyword evidence="6" id="KW-0418">Kinase</keyword>
<evidence type="ECO:0000256" key="3">
    <source>
        <dbReference type="ARBA" id="ARBA00022553"/>
    </source>
</evidence>
<evidence type="ECO:0000256" key="11">
    <source>
        <dbReference type="SAM" id="Coils"/>
    </source>
</evidence>
<evidence type="ECO:0000259" key="13">
    <source>
        <dbReference type="PROSITE" id="PS50109"/>
    </source>
</evidence>
<evidence type="ECO:0000256" key="6">
    <source>
        <dbReference type="ARBA" id="ARBA00022777"/>
    </source>
</evidence>
<keyword evidence="15" id="KW-1185">Reference proteome</keyword>
<dbReference type="SUPFAM" id="SSF47384">
    <property type="entry name" value="Homodimeric domain of signal transducing histidine kinase"/>
    <property type="match status" value="1"/>
</dbReference>
<dbReference type="GO" id="GO:0000155">
    <property type="term" value="F:phosphorelay sensor kinase activity"/>
    <property type="evidence" value="ECO:0007669"/>
    <property type="project" value="InterPro"/>
</dbReference>
<dbReference type="Pfam" id="PF02518">
    <property type="entry name" value="HATPase_c"/>
    <property type="match status" value="1"/>
</dbReference>
<evidence type="ECO:0000256" key="10">
    <source>
        <dbReference type="ARBA" id="ARBA00068150"/>
    </source>
</evidence>
<dbReference type="InterPro" id="IPR003594">
    <property type="entry name" value="HATPase_dom"/>
</dbReference>
<dbReference type="PRINTS" id="PR00344">
    <property type="entry name" value="BCTRLSENSOR"/>
</dbReference>
<gene>
    <name evidence="14" type="ORF">IRI77_34030</name>
</gene>